<sequence length="63" mass="7335">MLASKEEEPRPNQVELDKESVEYHATDEVPMSQRDMGFWDMVFLSLDGRRLLPQKRDSVLAGR</sequence>
<comment type="caution">
    <text evidence="2">The sequence shown here is derived from an EMBL/GenBank/DDBJ whole genome shotgun (WGS) entry which is preliminary data.</text>
</comment>
<name>A0ABS6GLK0_9BACI</name>
<protein>
    <submittedName>
        <fullName evidence="2">Uncharacterized protein</fullName>
    </submittedName>
</protein>
<dbReference type="RefSeq" id="WP_216686736.1">
    <property type="nucleotide sequence ID" value="NZ_CAUPKR010000002.1"/>
</dbReference>
<gene>
    <name evidence="2" type="ORF">KQ486_02890</name>
</gene>
<reference evidence="2 3" key="1">
    <citation type="journal article" date="2011" name="Int. J. Syst. Evol. Microbiol.">
        <title>Allobacillus halotolerans gen. nov., sp. nov. isolated from shrimp paste.</title>
        <authorList>
            <person name="Sheu S.Y."/>
            <person name="Arun A.B."/>
            <person name="Jiang S.R."/>
            <person name="Young C.C."/>
            <person name="Chen W.M."/>
        </authorList>
    </citation>
    <scope>NUCLEOTIDE SEQUENCE [LARGE SCALE GENOMIC DNA]</scope>
    <source>
        <strain evidence="2 3">LMG 24826</strain>
    </source>
</reference>
<keyword evidence="3" id="KW-1185">Reference proteome</keyword>
<evidence type="ECO:0000256" key="1">
    <source>
        <dbReference type="SAM" id="MobiDB-lite"/>
    </source>
</evidence>
<feature type="region of interest" description="Disordered" evidence="1">
    <location>
        <begin position="1"/>
        <end position="22"/>
    </location>
</feature>
<dbReference type="EMBL" id="JAHLZF010000002">
    <property type="protein sequence ID" value="MBU6079956.1"/>
    <property type="molecule type" value="Genomic_DNA"/>
</dbReference>
<evidence type="ECO:0000313" key="2">
    <source>
        <dbReference type="EMBL" id="MBU6079956.1"/>
    </source>
</evidence>
<dbReference type="Proteomes" id="UP000812672">
    <property type="component" value="Unassembled WGS sequence"/>
</dbReference>
<evidence type="ECO:0000313" key="3">
    <source>
        <dbReference type="Proteomes" id="UP000812672"/>
    </source>
</evidence>
<accession>A0ABS6GLK0</accession>
<proteinExistence type="predicted"/>
<organism evidence="2 3">
    <name type="scientific">Allobacillus halotolerans</name>
    <dbReference type="NCBI Taxonomy" id="570278"/>
    <lineage>
        <taxon>Bacteria</taxon>
        <taxon>Bacillati</taxon>
        <taxon>Bacillota</taxon>
        <taxon>Bacilli</taxon>
        <taxon>Bacillales</taxon>
        <taxon>Bacillaceae</taxon>
        <taxon>Allobacillus</taxon>
    </lineage>
</organism>